<gene>
    <name evidence="1" type="ORF">F511_17051</name>
</gene>
<protein>
    <submittedName>
        <fullName evidence="1">Palladin-like</fullName>
    </submittedName>
</protein>
<organism evidence="1 2">
    <name type="scientific">Dorcoceras hygrometricum</name>
    <dbReference type="NCBI Taxonomy" id="472368"/>
    <lineage>
        <taxon>Eukaryota</taxon>
        <taxon>Viridiplantae</taxon>
        <taxon>Streptophyta</taxon>
        <taxon>Embryophyta</taxon>
        <taxon>Tracheophyta</taxon>
        <taxon>Spermatophyta</taxon>
        <taxon>Magnoliopsida</taxon>
        <taxon>eudicotyledons</taxon>
        <taxon>Gunneridae</taxon>
        <taxon>Pentapetalae</taxon>
        <taxon>asterids</taxon>
        <taxon>lamiids</taxon>
        <taxon>Lamiales</taxon>
        <taxon>Gesneriaceae</taxon>
        <taxon>Didymocarpoideae</taxon>
        <taxon>Trichosporeae</taxon>
        <taxon>Loxocarpinae</taxon>
        <taxon>Dorcoceras</taxon>
    </lineage>
</organism>
<dbReference type="EMBL" id="KQ992989">
    <property type="protein sequence ID" value="KZV49688.1"/>
    <property type="molecule type" value="Genomic_DNA"/>
</dbReference>
<keyword evidence="2" id="KW-1185">Reference proteome</keyword>
<sequence>MGSNPSTVSNYKTSVISMNKMQMLCMRCGTTAEGYNQGKEPKNTMHSSTKSAIEYVTTQLRLPQLANCSLQKWYGMEELLERSPTLPRTYQTVAGNDENSSEKLTVNSNLGFEAKSNNWENISLRNPGFTAGRGFNPAGGAPGGV</sequence>
<dbReference type="AlphaFoldDB" id="A0A2Z7CSJ1"/>
<evidence type="ECO:0000313" key="1">
    <source>
        <dbReference type="EMBL" id="KZV49688.1"/>
    </source>
</evidence>
<name>A0A2Z7CSJ1_9LAMI</name>
<evidence type="ECO:0000313" key="2">
    <source>
        <dbReference type="Proteomes" id="UP000250235"/>
    </source>
</evidence>
<accession>A0A2Z7CSJ1</accession>
<dbReference type="Proteomes" id="UP000250235">
    <property type="component" value="Unassembled WGS sequence"/>
</dbReference>
<proteinExistence type="predicted"/>
<reference evidence="1 2" key="1">
    <citation type="journal article" date="2015" name="Proc. Natl. Acad. Sci. U.S.A.">
        <title>The resurrection genome of Boea hygrometrica: A blueprint for survival of dehydration.</title>
        <authorList>
            <person name="Xiao L."/>
            <person name="Yang G."/>
            <person name="Zhang L."/>
            <person name="Yang X."/>
            <person name="Zhao S."/>
            <person name="Ji Z."/>
            <person name="Zhou Q."/>
            <person name="Hu M."/>
            <person name="Wang Y."/>
            <person name="Chen M."/>
            <person name="Xu Y."/>
            <person name="Jin H."/>
            <person name="Xiao X."/>
            <person name="Hu G."/>
            <person name="Bao F."/>
            <person name="Hu Y."/>
            <person name="Wan P."/>
            <person name="Li L."/>
            <person name="Deng X."/>
            <person name="Kuang T."/>
            <person name="Xiang C."/>
            <person name="Zhu J.K."/>
            <person name="Oliver M.J."/>
            <person name="He Y."/>
        </authorList>
    </citation>
    <scope>NUCLEOTIDE SEQUENCE [LARGE SCALE GENOMIC DNA]</scope>
    <source>
        <strain evidence="2">cv. XS01</strain>
    </source>
</reference>